<comment type="caution">
    <text evidence="2">The sequence shown here is derived from an EMBL/GenBank/DDBJ whole genome shotgun (WGS) entry which is preliminary data.</text>
</comment>
<accession>A0AAW5N7F6</accession>
<dbReference type="AlphaFoldDB" id="A0AAW5N7F6"/>
<organism evidence="2 3">
    <name type="scientific">Phocaeicola barnesiae</name>
    <dbReference type="NCBI Taxonomy" id="376804"/>
    <lineage>
        <taxon>Bacteria</taxon>
        <taxon>Pseudomonadati</taxon>
        <taxon>Bacteroidota</taxon>
        <taxon>Bacteroidia</taxon>
        <taxon>Bacteroidales</taxon>
        <taxon>Bacteroidaceae</taxon>
        <taxon>Phocaeicola</taxon>
    </lineage>
</organism>
<evidence type="ECO:0000313" key="3">
    <source>
        <dbReference type="Proteomes" id="UP001204579"/>
    </source>
</evidence>
<reference evidence="2 3" key="1">
    <citation type="submission" date="2022-08" db="EMBL/GenBank/DDBJ databases">
        <authorList>
            <person name="Zeman M."/>
            <person name="Kubasova T."/>
        </authorList>
    </citation>
    <scope>NUCLEOTIDE SEQUENCE [LARGE SCALE GENOMIC DNA]</scope>
    <source>
        <strain evidence="2 3">ET62</strain>
    </source>
</reference>
<dbReference type="Proteomes" id="UP001204579">
    <property type="component" value="Unassembled WGS sequence"/>
</dbReference>
<feature type="signal peptide" evidence="1">
    <location>
        <begin position="1"/>
        <end position="20"/>
    </location>
</feature>
<dbReference type="InterPro" id="IPR021457">
    <property type="entry name" value="DUF3108"/>
</dbReference>
<protein>
    <submittedName>
        <fullName evidence="2">DUF3108 domain-containing protein</fullName>
    </submittedName>
</protein>
<proteinExistence type="predicted"/>
<keyword evidence="1" id="KW-0732">Signal</keyword>
<name>A0AAW5N7F6_9BACT</name>
<dbReference type="RefSeq" id="WP_022340446.1">
    <property type="nucleotide sequence ID" value="NZ_CALULB010000010.1"/>
</dbReference>
<evidence type="ECO:0000313" key="2">
    <source>
        <dbReference type="EMBL" id="MCR8874646.1"/>
    </source>
</evidence>
<feature type="chain" id="PRO_5043375093" evidence="1">
    <location>
        <begin position="21"/>
        <end position="269"/>
    </location>
</feature>
<sequence>MMKKWMICLCLLIGGLTAKAQCGAFNDAIKPGETLSYELKFNWKFIWFNVGWAQMNVHQTEYKGKECLQTDLLTFTNKRADRWFKMRDTLTCITTNDLIPLFFRKAAEEGKRYSIDEVNFSYRNGKCIVDQQRTLRGETNKRHDEMGVCVYDMLSILLQARSYDASKYKPGQKILFSMATGREIEKQTLIYRGKENYKAENDVTYRCLVFSLVEYKDNEEKEVITFYVTDDRNHLPVRLDMYLNFGSAKAFLTNIKGNKYPLTSIISKK</sequence>
<gene>
    <name evidence="2" type="ORF">NW209_11590</name>
</gene>
<evidence type="ECO:0000256" key="1">
    <source>
        <dbReference type="SAM" id="SignalP"/>
    </source>
</evidence>
<keyword evidence="3" id="KW-1185">Reference proteome</keyword>
<dbReference type="EMBL" id="JANRHJ010000012">
    <property type="protein sequence ID" value="MCR8874646.1"/>
    <property type="molecule type" value="Genomic_DNA"/>
</dbReference>
<dbReference type="Pfam" id="PF11306">
    <property type="entry name" value="DUF3108"/>
    <property type="match status" value="1"/>
</dbReference>